<dbReference type="PANTHER" id="PTHR30024">
    <property type="entry name" value="ALIPHATIC SULFONATES-BINDING PROTEIN-RELATED"/>
    <property type="match status" value="1"/>
</dbReference>
<proteinExistence type="inferred from homology"/>
<sequence length="318" mass="34545">MKKFLKIGMLTCFSLAGLTCANAWAQTKVTIGMNGWTGYAPLSLALKEGIFKKNGLDVTIKLIPQKDRHLALASGDLQCATTAVQTHLMWTQNGVPITQIFLMDKSAGADGLVVRGNIKGFADLKGKTIAVDAAGTTPHFMLAWMLQSNGLSLKDVKLANLSPQAAAQAFVAGQNEAAITYEPYLSSIRQNPNAGKILVTTNDYPIIIDTFGCDPKWLKANPKVAQAITDSYFEALELIKTNPKHAYAVMGAEVKQSGEDFAKSASYLKWQDKAANREFFANEIIPFMKKAAKVNIESGVMKTEPADYKALIDTSFIQ</sequence>
<name>A0ABV4UCY5_9RHOO</name>
<dbReference type="EMBL" id="JBEUWX010000001">
    <property type="protein sequence ID" value="MFA9949083.1"/>
    <property type="molecule type" value="Genomic_DNA"/>
</dbReference>
<keyword evidence="6" id="KW-1185">Reference proteome</keyword>
<keyword evidence="3 4" id="KW-0732">Signal</keyword>
<comment type="subcellular location">
    <subcellularLocation>
        <location evidence="1">Periplasm</location>
    </subcellularLocation>
</comment>
<evidence type="ECO:0000256" key="3">
    <source>
        <dbReference type="ARBA" id="ARBA00022729"/>
    </source>
</evidence>
<dbReference type="SUPFAM" id="SSF53850">
    <property type="entry name" value="Periplasmic binding protein-like II"/>
    <property type="match status" value="1"/>
</dbReference>
<feature type="chain" id="PRO_5045925708" evidence="4">
    <location>
        <begin position="26"/>
        <end position="318"/>
    </location>
</feature>
<dbReference type="Pfam" id="PF13379">
    <property type="entry name" value="NMT1_2"/>
    <property type="match status" value="1"/>
</dbReference>
<protein>
    <submittedName>
        <fullName evidence="5">ABC transporter substrate-binding protein</fullName>
    </submittedName>
</protein>
<dbReference type="CDD" id="cd13563">
    <property type="entry name" value="PBP2_SsuA_like_6"/>
    <property type="match status" value="1"/>
</dbReference>
<evidence type="ECO:0000256" key="4">
    <source>
        <dbReference type="SAM" id="SignalP"/>
    </source>
</evidence>
<dbReference type="PANTHER" id="PTHR30024:SF47">
    <property type="entry name" value="TAURINE-BINDING PERIPLASMIC PROTEIN"/>
    <property type="match status" value="1"/>
</dbReference>
<dbReference type="RefSeq" id="WP_418890237.1">
    <property type="nucleotide sequence ID" value="NZ_JBEUWX010000001.1"/>
</dbReference>
<dbReference type="Proteomes" id="UP001574673">
    <property type="component" value="Unassembled WGS sequence"/>
</dbReference>
<comment type="similarity">
    <text evidence="2">Belongs to the bacterial solute-binding protein SsuA/TauA family.</text>
</comment>
<evidence type="ECO:0000256" key="2">
    <source>
        <dbReference type="ARBA" id="ARBA00010742"/>
    </source>
</evidence>
<evidence type="ECO:0000256" key="1">
    <source>
        <dbReference type="ARBA" id="ARBA00004418"/>
    </source>
</evidence>
<feature type="signal peptide" evidence="4">
    <location>
        <begin position="1"/>
        <end position="25"/>
    </location>
</feature>
<evidence type="ECO:0000313" key="5">
    <source>
        <dbReference type="EMBL" id="MFA9949083.1"/>
    </source>
</evidence>
<reference evidence="6" key="1">
    <citation type="submission" date="2024-06" db="EMBL/GenBank/DDBJ databases">
        <title>Radixoralia hellwigii gen. nov., sp nov., isolated from a root canal in the human oral cavity.</title>
        <authorList>
            <person name="Bartsch S."/>
            <person name="Wittmer A."/>
            <person name="Schulz A.-K."/>
            <person name="Neumann-Schaal M."/>
            <person name="Wolf J."/>
            <person name="Gronow S."/>
            <person name="Tennert C."/>
            <person name="Haecker G."/>
            <person name="Cieplik F."/>
            <person name="Al-Ahmad A."/>
        </authorList>
    </citation>
    <scope>NUCLEOTIDE SEQUENCE [LARGE SCALE GENOMIC DNA]</scope>
    <source>
        <strain evidence="6">Wk13</strain>
    </source>
</reference>
<dbReference type="Gene3D" id="3.40.190.10">
    <property type="entry name" value="Periplasmic binding protein-like II"/>
    <property type="match status" value="2"/>
</dbReference>
<comment type="caution">
    <text evidence="5">The sequence shown here is derived from an EMBL/GenBank/DDBJ whole genome shotgun (WGS) entry which is preliminary data.</text>
</comment>
<organism evidence="5 6">
    <name type="scientific">Dentiradicibacter hellwigii</name>
    <dbReference type="NCBI Taxonomy" id="3149053"/>
    <lineage>
        <taxon>Bacteria</taxon>
        <taxon>Pseudomonadati</taxon>
        <taxon>Pseudomonadota</taxon>
        <taxon>Betaproteobacteria</taxon>
        <taxon>Rhodocyclales</taxon>
        <taxon>Rhodocyclaceae</taxon>
        <taxon>Dentiradicibacter</taxon>
    </lineage>
</organism>
<gene>
    <name evidence="5" type="ORF">ABCS64_01860</name>
</gene>
<evidence type="ECO:0000313" key="6">
    <source>
        <dbReference type="Proteomes" id="UP001574673"/>
    </source>
</evidence>
<accession>A0ABV4UCY5</accession>